<protein>
    <recommendedName>
        <fullName evidence="3">Peroxisomal membrane protein PEX16</fullName>
    </recommendedName>
</protein>
<keyword evidence="2" id="KW-1185">Reference proteome</keyword>
<name>A0AB34INQ8_PRYPA</name>
<sequence>MAAAQLVSEKGKQLALAYAWGKVCFTSWDTTLEQLAGLCAWGSWPPALRQLLHAVYPAYFVYASARRLAGPEGPSAREVARYLVILLAAAALLALKGARDGIAARKAS</sequence>
<dbReference type="EMBL" id="JBGBPQ010000022">
    <property type="protein sequence ID" value="KAL1503178.1"/>
    <property type="molecule type" value="Genomic_DNA"/>
</dbReference>
<dbReference type="AlphaFoldDB" id="A0AB34INQ8"/>
<gene>
    <name evidence="1" type="ORF">AB1Y20_011236</name>
</gene>
<evidence type="ECO:0008006" key="3">
    <source>
        <dbReference type="Google" id="ProtNLM"/>
    </source>
</evidence>
<comment type="caution">
    <text evidence="1">The sequence shown here is derived from an EMBL/GenBank/DDBJ whole genome shotgun (WGS) entry which is preliminary data.</text>
</comment>
<organism evidence="1 2">
    <name type="scientific">Prymnesium parvum</name>
    <name type="common">Toxic golden alga</name>
    <dbReference type="NCBI Taxonomy" id="97485"/>
    <lineage>
        <taxon>Eukaryota</taxon>
        <taxon>Haptista</taxon>
        <taxon>Haptophyta</taxon>
        <taxon>Prymnesiophyceae</taxon>
        <taxon>Prymnesiales</taxon>
        <taxon>Prymnesiaceae</taxon>
        <taxon>Prymnesium</taxon>
    </lineage>
</organism>
<dbReference type="Proteomes" id="UP001515480">
    <property type="component" value="Unassembled WGS sequence"/>
</dbReference>
<evidence type="ECO:0000313" key="1">
    <source>
        <dbReference type="EMBL" id="KAL1503178.1"/>
    </source>
</evidence>
<proteinExistence type="predicted"/>
<evidence type="ECO:0000313" key="2">
    <source>
        <dbReference type="Proteomes" id="UP001515480"/>
    </source>
</evidence>
<reference evidence="1 2" key="1">
    <citation type="journal article" date="2024" name="Science">
        <title>Giant polyketide synthase enzymes in the biosynthesis of giant marine polyether toxins.</title>
        <authorList>
            <person name="Fallon T.R."/>
            <person name="Shende V.V."/>
            <person name="Wierzbicki I.H."/>
            <person name="Pendleton A.L."/>
            <person name="Watervoot N.F."/>
            <person name="Auber R.P."/>
            <person name="Gonzalez D.J."/>
            <person name="Wisecaver J.H."/>
            <person name="Moore B.S."/>
        </authorList>
    </citation>
    <scope>NUCLEOTIDE SEQUENCE [LARGE SCALE GENOMIC DNA]</scope>
    <source>
        <strain evidence="1 2">12B1</strain>
    </source>
</reference>
<accession>A0AB34INQ8</accession>